<dbReference type="PROSITE" id="PS50862">
    <property type="entry name" value="AA_TRNA_LIGASE_II"/>
    <property type="match status" value="1"/>
</dbReference>
<dbReference type="SUPFAM" id="SSF50249">
    <property type="entry name" value="Nucleic acid-binding proteins"/>
    <property type="match status" value="1"/>
</dbReference>
<dbReference type="InterPro" id="IPR029351">
    <property type="entry name" value="GAD_dom"/>
</dbReference>
<dbReference type="Pfam" id="PF01336">
    <property type="entry name" value="tRNA_anti-codon"/>
    <property type="match status" value="1"/>
</dbReference>
<keyword evidence="3 8" id="KW-0436">Ligase</keyword>
<dbReference type="InterPro" id="IPR004524">
    <property type="entry name" value="Asp-tRNA-ligase_1"/>
</dbReference>
<dbReference type="InterPro" id="IPR004364">
    <property type="entry name" value="Aa-tRNA-synt_II"/>
</dbReference>
<evidence type="ECO:0000256" key="3">
    <source>
        <dbReference type="ARBA" id="ARBA00022598"/>
    </source>
</evidence>
<evidence type="ECO:0000313" key="10">
    <source>
        <dbReference type="EMBL" id="AYQ73169.1"/>
    </source>
</evidence>
<dbReference type="InterPro" id="IPR045864">
    <property type="entry name" value="aa-tRNA-synth_II/BPL/LPL"/>
</dbReference>
<feature type="region of interest" description="Aspartate" evidence="8">
    <location>
        <begin position="200"/>
        <end position="203"/>
    </location>
</feature>
<evidence type="ECO:0000313" key="11">
    <source>
        <dbReference type="Proteomes" id="UP000269097"/>
    </source>
</evidence>
<dbReference type="InterPro" id="IPR012340">
    <property type="entry name" value="NA-bd_OB-fold"/>
</dbReference>
<dbReference type="Proteomes" id="UP000269097">
    <property type="component" value="Chromosome"/>
</dbReference>
<feature type="binding site" evidence="8">
    <location>
        <position position="176"/>
    </location>
    <ligand>
        <name>L-aspartate</name>
        <dbReference type="ChEBI" id="CHEBI:29991"/>
    </ligand>
</feature>
<dbReference type="NCBIfam" id="TIGR00459">
    <property type="entry name" value="aspS_bact"/>
    <property type="match status" value="1"/>
</dbReference>
<feature type="binding site" evidence="8">
    <location>
        <position position="483"/>
    </location>
    <ligand>
        <name>ATP</name>
        <dbReference type="ChEBI" id="CHEBI:30616"/>
    </ligand>
</feature>
<feature type="binding site" evidence="8">
    <location>
        <position position="222"/>
    </location>
    <ligand>
        <name>L-aspartate</name>
        <dbReference type="ChEBI" id="CHEBI:29991"/>
    </ligand>
</feature>
<dbReference type="GO" id="GO:0005524">
    <property type="term" value="F:ATP binding"/>
    <property type="evidence" value="ECO:0007669"/>
    <property type="project" value="UniProtKB-UniRule"/>
</dbReference>
<feature type="binding site" evidence="8">
    <location>
        <begin position="222"/>
        <end position="224"/>
    </location>
    <ligand>
        <name>ATP</name>
        <dbReference type="ChEBI" id="CHEBI:30616"/>
    </ligand>
</feature>
<keyword evidence="6 8" id="KW-0648">Protein biosynthesis</keyword>
<dbReference type="RefSeq" id="WP_123041251.1">
    <property type="nucleotide sequence ID" value="NZ_CP033433.1"/>
</dbReference>
<dbReference type="GO" id="GO:0006422">
    <property type="term" value="P:aspartyl-tRNA aminoacylation"/>
    <property type="evidence" value="ECO:0007669"/>
    <property type="project" value="UniProtKB-UniRule"/>
</dbReference>
<dbReference type="InterPro" id="IPR047090">
    <property type="entry name" value="AspRS_core"/>
</dbReference>
<comment type="subunit">
    <text evidence="8">Homodimer.</text>
</comment>
<evidence type="ECO:0000256" key="5">
    <source>
        <dbReference type="ARBA" id="ARBA00022840"/>
    </source>
</evidence>
<feature type="binding site" evidence="8">
    <location>
        <position position="449"/>
    </location>
    <ligand>
        <name>L-aspartate</name>
        <dbReference type="ChEBI" id="CHEBI:29991"/>
    </ligand>
</feature>
<accession>A0A3G3K0A5</accession>
<dbReference type="EC" id="6.1.1.12" evidence="8"/>
<protein>
    <recommendedName>
        <fullName evidence="8">Aspartate--tRNA ligase</fullName>
        <ecNumber evidence="8">6.1.1.12</ecNumber>
    </recommendedName>
    <alternativeName>
        <fullName evidence="8">Aspartyl-tRNA synthetase</fullName>
        <shortName evidence="8">AspRS</shortName>
    </alternativeName>
</protein>
<comment type="caution">
    <text evidence="8">Lacks conserved residue(s) required for the propagation of feature annotation.</text>
</comment>
<evidence type="ECO:0000259" key="9">
    <source>
        <dbReference type="PROSITE" id="PS50862"/>
    </source>
</evidence>
<dbReference type="PANTHER" id="PTHR22594">
    <property type="entry name" value="ASPARTYL/LYSYL-TRNA SYNTHETASE"/>
    <property type="match status" value="1"/>
</dbReference>
<dbReference type="PANTHER" id="PTHR22594:SF5">
    <property type="entry name" value="ASPARTATE--TRNA LIGASE, MITOCHONDRIAL"/>
    <property type="match status" value="1"/>
</dbReference>
<feature type="binding site" evidence="8">
    <location>
        <position position="490"/>
    </location>
    <ligand>
        <name>L-aspartate</name>
        <dbReference type="ChEBI" id="CHEBI:29991"/>
    </ligand>
</feature>
<dbReference type="GO" id="GO:0016740">
    <property type="term" value="F:transferase activity"/>
    <property type="evidence" value="ECO:0007669"/>
    <property type="project" value="UniProtKB-ARBA"/>
</dbReference>
<dbReference type="PRINTS" id="PR01042">
    <property type="entry name" value="TRNASYNTHASP"/>
</dbReference>
<dbReference type="Gene3D" id="2.40.50.140">
    <property type="entry name" value="Nucleic acid-binding proteins"/>
    <property type="match status" value="1"/>
</dbReference>
<dbReference type="Pfam" id="PF02938">
    <property type="entry name" value="GAD"/>
    <property type="match status" value="1"/>
</dbReference>
<evidence type="ECO:0000256" key="4">
    <source>
        <dbReference type="ARBA" id="ARBA00022741"/>
    </source>
</evidence>
<dbReference type="InterPro" id="IPR002312">
    <property type="entry name" value="Asp/Asn-tRNA-synth_IIb"/>
</dbReference>
<comment type="catalytic activity">
    <reaction evidence="8">
        <text>tRNA(Asp) + L-aspartate + ATP = L-aspartyl-tRNA(Asp) + AMP + diphosphate</text>
        <dbReference type="Rhea" id="RHEA:19649"/>
        <dbReference type="Rhea" id="RHEA-COMP:9660"/>
        <dbReference type="Rhea" id="RHEA-COMP:9678"/>
        <dbReference type="ChEBI" id="CHEBI:29991"/>
        <dbReference type="ChEBI" id="CHEBI:30616"/>
        <dbReference type="ChEBI" id="CHEBI:33019"/>
        <dbReference type="ChEBI" id="CHEBI:78442"/>
        <dbReference type="ChEBI" id="CHEBI:78516"/>
        <dbReference type="ChEBI" id="CHEBI:456215"/>
        <dbReference type="EC" id="6.1.1.12"/>
    </reaction>
</comment>
<dbReference type="HAMAP" id="MF_00044">
    <property type="entry name" value="Asp_tRNA_synth_type1"/>
    <property type="match status" value="1"/>
</dbReference>
<evidence type="ECO:0000256" key="6">
    <source>
        <dbReference type="ARBA" id="ARBA00022917"/>
    </source>
</evidence>
<feature type="binding site" evidence="8">
    <location>
        <begin position="535"/>
        <end position="538"/>
    </location>
    <ligand>
        <name>ATP</name>
        <dbReference type="ChEBI" id="CHEBI:30616"/>
    </ligand>
</feature>
<keyword evidence="4 8" id="KW-0547">Nucleotide-binding</keyword>
<dbReference type="Pfam" id="PF00152">
    <property type="entry name" value="tRNA-synt_2"/>
    <property type="match status" value="1"/>
</dbReference>
<name>A0A3G3K0A5_9BACL</name>
<comment type="function">
    <text evidence="8">Catalyzes the attachment of L-aspartate to tRNA(Asp) in a two-step reaction: L-aspartate is first activated by ATP to form Asp-AMP and then transferred to the acceptor end of tRNA(Asp).</text>
</comment>
<proteinExistence type="inferred from homology"/>
<keyword evidence="2 8" id="KW-0963">Cytoplasm</keyword>
<gene>
    <name evidence="8 10" type="primary">aspS</name>
    <name evidence="10" type="ORF">EAV92_11675</name>
</gene>
<reference evidence="10 11" key="1">
    <citation type="submission" date="2018-10" db="EMBL/GenBank/DDBJ databases">
        <title>Genome Sequence of Cohnella sp.</title>
        <authorList>
            <person name="Srinivasan S."/>
            <person name="Kim M.K."/>
        </authorList>
    </citation>
    <scope>NUCLEOTIDE SEQUENCE [LARGE SCALE GENOMIC DNA]</scope>
    <source>
        <strain evidence="10 11">18JY8-7</strain>
    </source>
</reference>
<organism evidence="10 11">
    <name type="scientific">Cohnella candidum</name>
    <dbReference type="NCBI Taxonomy" id="2674991"/>
    <lineage>
        <taxon>Bacteria</taxon>
        <taxon>Bacillati</taxon>
        <taxon>Bacillota</taxon>
        <taxon>Bacilli</taxon>
        <taxon>Bacillales</taxon>
        <taxon>Paenibacillaceae</taxon>
        <taxon>Cohnella</taxon>
    </lineage>
</organism>
<dbReference type="InterPro" id="IPR004365">
    <property type="entry name" value="NA-bd_OB_tRNA"/>
</dbReference>
<keyword evidence="7 8" id="KW-0030">Aminoacyl-tRNA synthetase</keyword>
<feature type="binding site" evidence="8">
    <location>
        <position position="231"/>
    </location>
    <ligand>
        <name>ATP</name>
        <dbReference type="ChEBI" id="CHEBI:30616"/>
    </ligand>
</feature>
<evidence type="ECO:0000256" key="2">
    <source>
        <dbReference type="ARBA" id="ARBA00022490"/>
    </source>
</evidence>
<comment type="subcellular location">
    <subcellularLocation>
        <location evidence="8">Cytoplasm</location>
    </subcellularLocation>
</comment>
<sequence>MMLKNNDCGTLTKQHVGETVVLNGWVQGWRDFGGILFIDLRDRTGIVQIVFNPAFNEKALEIASRARNEYVLAVKGKVVQRDQETYNLNIPTGEIEVQVSEVEILNAAKTPPFPIEDGVEVDESLRLKYRYLDLRRPEMQKTLLLRSKATKVFRDYLDENGFIDVETPILTLSTPEGARDYLVPSRVHPGEFFALPQSPQLFKQLLMVGGLERYYQVARCFRDEDLRADRQPEFTQVDIETSFLSQDQLLGMMETLMARLFRETIGVEIPTPFQRLTYKDAIHKYGSDKPDLRFGLEIEDVTDIVKNSDVKVFASVAASGGVVKALNAKGCASWSRKELDDLQPFAARYGGKGIAWITVKEGEWRGPIVKFFKPEEIAALTEKLGVEEGDLLCFSADKLKTAADVMGNLRLKVGRELGLIDNSAYKFLWVVDFPLLGWDEDGNRWVAEHHPFTRPNDEDLPLFDTDPGAIRAQAYDIVLNGYEVGGGSMRIFRREVQEKMFQALGFTPEEAKEKFGFFLDAFEYGTPPHGGIAFGLDRLVMLLAGRTNLRETIAFPKTASATDLLTDAPSAVSDRQLEDLHIRLSAKAVAAQTKSAAPAAAAEAAAQS</sequence>
<dbReference type="CDD" id="cd04317">
    <property type="entry name" value="EcAspRS_like_N"/>
    <property type="match status" value="1"/>
</dbReference>
<dbReference type="Gene3D" id="3.30.930.10">
    <property type="entry name" value="Bira Bifunctional Protein, Domain 2"/>
    <property type="match status" value="1"/>
</dbReference>
<dbReference type="EMBL" id="CP033433">
    <property type="protein sequence ID" value="AYQ73169.1"/>
    <property type="molecule type" value="Genomic_DNA"/>
</dbReference>
<comment type="similarity">
    <text evidence="1 8">Belongs to the class-II aminoacyl-tRNA synthetase family. Type 1 subfamily.</text>
</comment>
<dbReference type="NCBIfam" id="NF001750">
    <property type="entry name" value="PRK00476.1"/>
    <property type="match status" value="1"/>
</dbReference>
<dbReference type="SUPFAM" id="SSF55681">
    <property type="entry name" value="Class II aaRS and biotin synthetases"/>
    <property type="match status" value="1"/>
</dbReference>
<dbReference type="GO" id="GO:0005737">
    <property type="term" value="C:cytoplasm"/>
    <property type="evidence" value="ECO:0007669"/>
    <property type="project" value="UniProtKB-SubCell"/>
</dbReference>
<dbReference type="KEGG" id="coh:EAV92_11675"/>
<dbReference type="Gene3D" id="3.30.1360.30">
    <property type="entry name" value="GAD-like domain"/>
    <property type="match status" value="1"/>
</dbReference>
<dbReference type="CDD" id="cd00777">
    <property type="entry name" value="AspRS_core"/>
    <property type="match status" value="1"/>
</dbReference>
<evidence type="ECO:0000256" key="7">
    <source>
        <dbReference type="ARBA" id="ARBA00023146"/>
    </source>
</evidence>
<dbReference type="InterPro" id="IPR004115">
    <property type="entry name" value="GAD-like_sf"/>
</dbReference>
<dbReference type="InterPro" id="IPR006195">
    <property type="entry name" value="aa-tRNA-synth_II"/>
</dbReference>
<evidence type="ECO:0000256" key="8">
    <source>
        <dbReference type="HAMAP-Rule" id="MF_00044"/>
    </source>
</evidence>
<feature type="domain" description="Aminoacyl-transfer RNA synthetases class-II family profile" evidence="9">
    <location>
        <begin position="145"/>
        <end position="556"/>
    </location>
</feature>
<dbReference type="SUPFAM" id="SSF55261">
    <property type="entry name" value="GAD domain-like"/>
    <property type="match status" value="1"/>
</dbReference>
<keyword evidence="5 8" id="KW-0067">ATP-binding</keyword>
<dbReference type="GO" id="GO:0003676">
    <property type="term" value="F:nucleic acid binding"/>
    <property type="evidence" value="ECO:0007669"/>
    <property type="project" value="InterPro"/>
</dbReference>
<dbReference type="GO" id="GO:0004815">
    <property type="term" value="F:aspartate-tRNA ligase activity"/>
    <property type="evidence" value="ECO:0007669"/>
    <property type="project" value="UniProtKB-UniRule"/>
</dbReference>
<dbReference type="AlphaFoldDB" id="A0A3G3K0A5"/>
<keyword evidence="11" id="KW-1185">Reference proteome</keyword>
<dbReference type="InterPro" id="IPR047089">
    <property type="entry name" value="Asp-tRNA-ligase_1_N"/>
</dbReference>
<dbReference type="GO" id="GO:0140096">
    <property type="term" value="F:catalytic activity, acting on a protein"/>
    <property type="evidence" value="ECO:0007669"/>
    <property type="project" value="UniProtKB-ARBA"/>
</dbReference>
<evidence type="ECO:0000256" key="1">
    <source>
        <dbReference type="ARBA" id="ARBA00006303"/>
    </source>
</evidence>